<dbReference type="PANTHER" id="PTHR46586:SF3">
    <property type="entry name" value="ANKYRIN REPEAT-CONTAINING PROTEIN"/>
    <property type="match status" value="1"/>
</dbReference>
<dbReference type="InterPro" id="IPR052050">
    <property type="entry name" value="SecEffector_AnkRepeat"/>
</dbReference>
<dbReference type="Gene3D" id="1.25.40.20">
    <property type="entry name" value="Ankyrin repeat-containing domain"/>
    <property type="match status" value="2"/>
</dbReference>
<dbReference type="EMBL" id="VJMH01007387">
    <property type="protein sequence ID" value="KAF0683625.1"/>
    <property type="molecule type" value="Genomic_DNA"/>
</dbReference>
<name>A0A485LQW0_9STRA</name>
<evidence type="ECO:0000313" key="2">
    <source>
        <dbReference type="EMBL" id="VFU00971.1"/>
    </source>
</evidence>
<proteinExistence type="predicted"/>
<dbReference type="InterPro" id="IPR002110">
    <property type="entry name" value="Ankyrin_rpt"/>
</dbReference>
<dbReference type="PANTHER" id="PTHR46586">
    <property type="entry name" value="ANKYRIN REPEAT-CONTAINING PROTEIN"/>
    <property type="match status" value="1"/>
</dbReference>
<gene>
    <name evidence="2" type="primary">Aste57867_24331</name>
    <name evidence="1" type="ORF">As57867_024256</name>
    <name evidence="2" type="ORF">ASTE57867_24331</name>
</gene>
<organism evidence="2 3">
    <name type="scientific">Aphanomyces stellatus</name>
    <dbReference type="NCBI Taxonomy" id="120398"/>
    <lineage>
        <taxon>Eukaryota</taxon>
        <taxon>Sar</taxon>
        <taxon>Stramenopiles</taxon>
        <taxon>Oomycota</taxon>
        <taxon>Saprolegniomycetes</taxon>
        <taxon>Saprolegniales</taxon>
        <taxon>Verrucalvaceae</taxon>
        <taxon>Aphanomyces</taxon>
    </lineage>
</organism>
<dbReference type="AlphaFoldDB" id="A0A485LQW0"/>
<dbReference type="Proteomes" id="UP000332933">
    <property type="component" value="Unassembled WGS sequence"/>
</dbReference>
<reference evidence="2 3" key="1">
    <citation type="submission" date="2019-03" db="EMBL/GenBank/DDBJ databases">
        <authorList>
            <person name="Gaulin E."/>
            <person name="Dumas B."/>
        </authorList>
    </citation>
    <scope>NUCLEOTIDE SEQUENCE [LARGE SCALE GENOMIC DNA]</scope>
    <source>
        <strain evidence="2">CBS 568.67</strain>
    </source>
</reference>
<dbReference type="InterPro" id="IPR036770">
    <property type="entry name" value="Ankyrin_rpt-contain_sf"/>
</dbReference>
<accession>A0A485LQW0</accession>
<dbReference type="OrthoDB" id="70387at2759"/>
<evidence type="ECO:0000313" key="1">
    <source>
        <dbReference type="EMBL" id="KAF0683625.1"/>
    </source>
</evidence>
<protein>
    <submittedName>
        <fullName evidence="2">Aste57867_24331 protein</fullName>
    </submittedName>
</protein>
<dbReference type="SUPFAM" id="SSF48403">
    <property type="entry name" value="Ankyrin repeat"/>
    <property type="match status" value="1"/>
</dbReference>
<dbReference type="EMBL" id="CAADRA010007413">
    <property type="protein sequence ID" value="VFU00971.1"/>
    <property type="molecule type" value="Genomic_DNA"/>
</dbReference>
<dbReference type="Pfam" id="PF12796">
    <property type="entry name" value="Ank_2"/>
    <property type="match status" value="2"/>
</dbReference>
<reference evidence="1" key="2">
    <citation type="submission" date="2019-06" db="EMBL/GenBank/DDBJ databases">
        <title>Genomics analysis of Aphanomyces spp. identifies a new class of oomycete effector associated with host adaptation.</title>
        <authorList>
            <person name="Gaulin E."/>
        </authorList>
    </citation>
    <scope>NUCLEOTIDE SEQUENCE</scope>
    <source>
        <strain evidence="1">CBS 578.67</strain>
    </source>
</reference>
<keyword evidence="3" id="KW-1185">Reference proteome</keyword>
<evidence type="ECO:0000313" key="3">
    <source>
        <dbReference type="Proteomes" id="UP000332933"/>
    </source>
</evidence>
<sequence length="328" mass="36746">MVPASTTAIAATAPPPSMSALTTPGLMQCLASFQDGLYEDLLPAHADWKRELDSASGKHVSFAQLLLTSLADTRYVLHAAIARADVAVMARLLRCRPHLLTSDAMDCAASFGHLDLVRYFHNGAHPCTARAMDLAATHGHAHVVEFLHRHRREGCTERAMQGAAEAGHLSIVQFLHAHRHESTTNRAMDYAARNGHFDVVRFLHFHRAEGCSSIAMDFAASHGHLEIVQFLHSYRTEGCSTYAMDGAARNGHIRVVRFLHEHRTEGCSKKALLHAIQHHQLEMVAILRSYHHQYNLFHSSSSMLARAKQQLFRRRTPTRPHRYFLHGR</sequence>